<evidence type="ECO:0000256" key="6">
    <source>
        <dbReference type="ARBA" id="ARBA00022989"/>
    </source>
</evidence>
<feature type="transmembrane region" description="Helical" evidence="8">
    <location>
        <begin position="172"/>
        <end position="190"/>
    </location>
</feature>
<keyword evidence="2" id="KW-1003">Cell membrane</keyword>
<feature type="transmembrane region" description="Helical" evidence="8">
    <location>
        <begin position="328"/>
        <end position="348"/>
    </location>
</feature>
<dbReference type="InterPro" id="IPR050297">
    <property type="entry name" value="LipidA_mod_glycosyltrf_83"/>
</dbReference>
<evidence type="ECO:0000256" key="5">
    <source>
        <dbReference type="ARBA" id="ARBA00022692"/>
    </source>
</evidence>
<keyword evidence="3" id="KW-0328">Glycosyltransferase</keyword>
<sequence length="577" mass="63634">MGYSDAHRSSIRERSGSLNRTLLLAGLVFALALASRIALIGLPPIYDELYHLLAALSLSEDGTFAILDGEYRRGATLTRLVALSFELSGGPHVAAARFLPSVLPGAALVLLVFFWVRRVAGFPAAAIVAAFMLLWPNGIQVSQYVRFYALQGLAFVFGAICIHDLLERRTSLWWGVTLGVVGLCALLFALHLQTLTIVGCAALGLWIFLAHGLDWLRRFRMVRLTLVAGLALITVCLVSGAFDTLLAQLWKTYNWEPWPAQNDTTFYHRYFRDAYPTFWSLFPIAALIALHARPRVALFCILLFGVSFVALSFGGLKNIRYLYSVMPFFFATWAIALVHLAGPFLRYLSGIARSLFTPFLPDRWSKRISSGLLALAFGFIFATNAAFERSADLILGTETQLLLDKNRWEWTELWPLARPWLEEEAVVISAEEMRTVQWLGDFDFALNRPRFSELIYSYGPETRPFALDFRTGRPLVPLVEDLRPVMACKPRGIVVSNAPMIDSELARELSQMALGLGATVETRSGAGASLLGWRHPVGAALPACPDLPGLASGTGAAARLLSGESQARHVISASALR</sequence>
<dbReference type="STRING" id="1449350.OCH239_17370"/>
<feature type="transmembrane region" description="Helical" evidence="8">
    <location>
        <begin position="225"/>
        <end position="250"/>
    </location>
</feature>
<dbReference type="PANTHER" id="PTHR33908">
    <property type="entry name" value="MANNOSYLTRANSFERASE YKCB-RELATED"/>
    <property type="match status" value="1"/>
</dbReference>
<keyword evidence="4" id="KW-0808">Transferase</keyword>
<feature type="transmembrane region" description="Helical" evidence="8">
    <location>
        <begin position="296"/>
        <end position="316"/>
    </location>
</feature>
<keyword evidence="6 8" id="KW-1133">Transmembrane helix</keyword>
<evidence type="ECO:0000256" key="2">
    <source>
        <dbReference type="ARBA" id="ARBA00022475"/>
    </source>
</evidence>
<feature type="transmembrane region" description="Helical" evidence="8">
    <location>
        <begin position="122"/>
        <end position="139"/>
    </location>
</feature>
<comment type="caution">
    <text evidence="9">The sequence shown here is derived from an EMBL/GenBank/DDBJ whole genome shotgun (WGS) entry which is preliminary data.</text>
</comment>
<gene>
    <name evidence="9" type="ORF">OCH239_17370</name>
</gene>
<evidence type="ECO:0000313" key="10">
    <source>
        <dbReference type="Proteomes" id="UP000022447"/>
    </source>
</evidence>
<feature type="transmembrane region" description="Helical" evidence="8">
    <location>
        <begin position="94"/>
        <end position="115"/>
    </location>
</feature>
<feature type="transmembrane region" description="Helical" evidence="8">
    <location>
        <begin position="145"/>
        <end position="165"/>
    </location>
</feature>
<evidence type="ECO:0000313" key="9">
    <source>
        <dbReference type="EMBL" id="ETX12738.1"/>
    </source>
</evidence>
<evidence type="ECO:0000256" key="3">
    <source>
        <dbReference type="ARBA" id="ARBA00022676"/>
    </source>
</evidence>
<feature type="transmembrane region" description="Helical" evidence="8">
    <location>
        <begin position="270"/>
        <end position="289"/>
    </location>
</feature>
<dbReference type="GO" id="GO:0016763">
    <property type="term" value="F:pentosyltransferase activity"/>
    <property type="evidence" value="ECO:0007669"/>
    <property type="project" value="TreeGrafter"/>
</dbReference>
<dbReference type="AlphaFoldDB" id="X7EC88"/>
<dbReference type="eggNOG" id="COG1807">
    <property type="taxonomic scope" value="Bacteria"/>
</dbReference>
<dbReference type="OrthoDB" id="7375841at2"/>
<dbReference type="GO" id="GO:0010041">
    <property type="term" value="P:response to iron(III) ion"/>
    <property type="evidence" value="ECO:0007669"/>
    <property type="project" value="TreeGrafter"/>
</dbReference>
<evidence type="ECO:0008006" key="11">
    <source>
        <dbReference type="Google" id="ProtNLM"/>
    </source>
</evidence>
<evidence type="ECO:0000256" key="4">
    <source>
        <dbReference type="ARBA" id="ARBA00022679"/>
    </source>
</evidence>
<dbReference type="GO" id="GO:0009103">
    <property type="term" value="P:lipopolysaccharide biosynthetic process"/>
    <property type="evidence" value="ECO:0007669"/>
    <property type="project" value="UniProtKB-ARBA"/>
</dbReference>
<keyword evidence="5 8" id="KW-0812">Transmembrane</keyword>
<dbReference type="GO" id="GO:0005886">
    <property type="term" value="C:plasma membrane"/>
    <property type="evidence" value="ECO:0007669"/>
    <property type="project" value="UniProtKB-SubCell"/>
</dbReference>
<dbReference type="PANTHER" id="PTHR33908:SF3">
    <property type="entry name" value="UNDECAPRENYL PHOSPHATE-ALPHA-4-AMINO-4-DEOXY-L-ARABINOSE ARABINOSYL TRANSFERASE"/>
    <property type="match status" value="1"/>
</dbReference>
<protein>
    <recommendedName>
        <fullName evidence="11">Glycosyltransferase RgtA/B/C/D-like domain-containing protein</fullName>
    </recommendedName>
</protein>
<dbReference type="EMBL" id="JALZ01000057">
    <property type="protein sequence ID" value="ETX12738.1"/>
    <property type="molecule type" value="Genomic_DNA"/>
</dbReference>
<dbReference type="RefSeq" id="WP_037266947.1">
    <property type="nucleotide sequence ID" value="NZ_JALZ01000057.1"/>
</dbReference>
<keyword evidence="7 8" id="KW-0472">Membrane</keyword>
<comment type="subcellular location">
    <subcellularLocation>
        <location evidence="1">Cell membrane</location>
        <topology evidence="1">Multi-pass membrane protein</topology>
    </subcellularLocation>
</comment>
<feature type="transmembrane region" description="Helical" evidence="8">
    <location>
        <begin position="21"/>
        <end position="42"/>
    </location>
</feature>
<proteinExistence type="predicted"/>
<evidence type="ECO:0000256" key="7">
    <source>
        <dbReference type="ARBA" id="ARBA00023136"/>
    </source>
</evidence>
<dbReference type="Proteomes" id="UP000022447">
    <property type="component" value="Unassembled WGS sequence"/>
</dbReference>
<evidence type="ECO:0000256" key="8">
    <source>
        <dbReference type="SAM" id="Phobius"/>
    </source>
</evidence>
<reference evidence="9 10" key="1">
    <citation type="submission" date="2014-01" db="EMBL/GenBank/DDBJ databases">
        <title>Roseivivax halodurans JCM 10272 Genome Sequencing.</title>
        <authorList>
            <person name="Lai Q."/>
            <person name="Li G."/>
            <person name="Shao Z."/>
        </authorList>
    </citation>
    <scope>NUCLEOTIDE SEQUENCE [LARGE SCALE GENOMIC DNA]</scope>
    <source>
        <strain evidence="9 10">JCM 10272</strain>
    </source>
</reference>
<accession>X7EC88</accession>
<organism evidence="9 10">
    <name type="scientific">Roseivivax halodurans JCM 10272</name>
    <dbReference type="NCBI Taxonomy" id="1449350"/>
    <lineage>
        <taxon>Bacteria</taxon>
        <taxon>Pseudomonadati</taxon>
        <taxon>Pseudomonadota</taxon>
        <taxon>Alphaproteobacteria</taxon>
        <taxon>Rhodobacterales</taxon>
        <taxon>Roseobacteraceae</taxon>
        <taxon>Roseivivax</taxon>
    </lineage>
</organism>
<keyword evidence="10" id="KW-1185">Reference proteome</keyword>
<evidence type="ECO:0000256" key="1">
    <source>
        <dbReference type="ARBA" id="ARBA00004651"/>
    </source>
</evidence>
<feature type="transmembrane region" description="Helical" evidence="8">
    <location>
        <begin position="196"/>
        <end position="213"/>
    </location>
</feature>
<name>X7EC88_9RHOB</name>
<feature type="transmembrane region" description="Helical" evidence="8">
    <location>
        <begin position="368"/>
        <end position="387"/>
    </location>
</feature>